<protein>
    <recommendedName>
        <fullName evidence="17">Mitochondrial chaperone BCS1</fullName>
    </recommendedName>
</protein>
<evidence type="ECO:0000256" key="7">
    <source>
        <dbReference type="ARBA" id="ARBA00022840"/>
    </source>
</evidence>
<keyword evidence="10 12" id="KW-0472">Membrane</keyword>
<accession>A0ABR1U297</accession>
<dbReference type="SMART" id="SM00382">
    <property type="entry name" value="AAA"/>
    <property type="match status" value="1"/>
</dbReference>
<dbReference type="Pfam" id="PF00004">
    <property type="entry name" value="AAA"/>
    <property type="match status" value="1"/>
</dbReference>
<dbReference type="SUPFAM" id="SSF52540">
    <property type="entry name" value="P-loop containing nucleoside triphosphate hydrolases"/>
    <property type="match status" value="1"/>
</dbReference>
<evidence type="ECO:0000256" key="11">
    <source>
        <dbReference type="ARBA" id="ARBA00048778"/>
    </source>
</evidence>
<evidence type="ECO:0008006" key="17">
    <source>
        <dbReference type="Google" id="ProtNLM"/>
    </source>
</evidence>
<reference evidence="15 16" key="1">
    <citation type="submission" date="2023-01" db="EMBL/GenBank/DDBJ databases">
        <title>Analysis of 21 Apiospora genomes using comparative genomics revels a genus with tremendous synthesis potential of carbohydrate active enzymes and secondary metabolites.</title>
        <authorList>
            <person name="Sorensen T."/>
        </authorList>
    </citation>
    <scope>NUCLEOTIDE SEQUENCE [LARGE SCALE GENOMIC DNA]</scope>
    <source>
        <strain evidence="15 16">CBS 83171</strain>
    </source>
</reference>
<evidence type="ECO:0000256" key="1">
    <source>
        <dbReference type="ARBA" id="ARBA00004434"/>
    </source>
</evidence>
<dbReference type="InterPro" id="IPR057495">
    <property type="entry name" value="AAA_lid_BCS1"/>
</dbReference>
<evidence type="ECO:0000256" key="12">
    <source>
        <dbReference type="SAM" id="Phobius"/>
    </source>
</evidence>
<comment type="similarity">
    <text evidence="2">Belongs to the AAA ATPase family. BCS1 subfamily.</text>
</comment>
<dbReference type="InterPro" id="IPR050747">
    <property type="entry name" value="Mitochondrial_chaperone_BCS1"/>
</dbReference>
<evidence type="ECO:0000256" key="6">
    <source>
        <dbReference type="ARBA" id="ARBA00022801"/>
    </source>
</evidence>
<keyword evidence="16" id="KW-1185">Reference proteome</keyword>
<evidence type="ECO:0000313" key="15">
    <source>
        <dbReference type="EMBL" id="KAK8053026.1"/>
    </source>
</evidence>
<evidence type="ECO:0000256" key="4">
    <source>
        <dbReference type="ARBA" id="ARBA00022741"/>
    </source>
</evidence>
<keyword evidence="4" id="KW-0547">Nucleotide-binding</keyword>
<feature type="domain" description="BCS1 N-terminal" evidence="14">
    <location>
        <begin position="33"/>
        <end position="210"/>
    </location>
</feature>
<dbReference type="EMBL" id="JAQQWM010000008">
    <property type="protein sequence ID" value="KAK8053026.1"/>
    <property type="molecule type" value="Genomic_DNA"/>
</dbReference>
<dbReference type="CDD" id="cd19510">
    <property type="entry name" value="RecA-like_BCS1"/>
    <property type="match status" value="1"/>
</dbReference>
<evidence type="ECO:0000256" key="3">
    <source>
        <dbReference type="ARBA" id="ARBA00022692"/>
    </source>
</evidence>
<sequence>MSSDTVLKTGGQSLLDFNHLFDNPVFAGGIGLAGFGAALAYARRGAISAARAMRTRLLVNVEIGKQDPAYPWILAWLSEPRIHTSFLAKRLTRINHLSVTTINNKNPNGPSNASFFLQPGYGRHFVKYKYAYISVERMKQSTANMTTGEPHETMQLTTLYSHRHIFEDIFTEAHAKVRQAIAGKTVVFMVHNFNWEPLGEARFKRPLDSVVLAEGLKESIVGDVKDFLNRRQWYVDRGIPYRRGYLLHGPPGTGKSSFIQALAGELDYNVAMVNLSEIGVTDDKLSHLLSKLPKRTILLLEDVDSAFVNRTKRGADGYSGPTVTYSGLLNALDGLSAGVDRIAFLTTNHVELLDPALIRPGRVDRMIRFGEATSYQAAELWNKFYGDVDTDGKGRERFLARLDALGLFDEATPTRTSTAAIQGLFVFHKDDMEGAIAMADALIMPPPKGEPQ</sequence>
<dbReference type="PANTHER" id="PTHR23070">
    <property type="entry name" value="BCS1 AAA-TYPE ATPASE"/>
    <property type="match status" value="1"/>
</dbReference>
<evidence type="ECO:0000259" key="13">
    <source>
        <dbReference type="SMART" id="SM00382"/>
    </source>
</evidence>
<proteinExistence type="inferred from homology"/>
<evidence type="ECO:0000313" key="16">
    <source>
        <dbReference type="Proteomes" id="UP001446871"/>
    </source>
</evidence>
<keyword evidence="9" id="KW-0496">Mitochondrion</keyword>
<keyword evidence="8 12" id="KW-1133">Transmembrane helix</keyword>
<gene>
    <name evidence="15" type="ORF">PG996_012327</name>
</gene>
<keyword evidence="7" id="KW-0067">ATP-binding</keyword>
<dbReference type="InterPro" id="IPR003593">
    <property type="entry name" value="AAA+_ATPase"/>
</dbReference>
<comment type="subcellular location">
    <subcellularLocation>
        <location evidence="1">Mitochondrion inner membrane</location>
        <topology evidence="1">Single-pass membrane protein</topology>
    </subcellularLocation>
</comment>
<feature type="domain" description="AAA+ ATPase" evidence="13">
    <location>
        <begin position="241"/>
        <end position="373"/>
    </location>
</feature>
<organism evidence="15 16">
    <name type="scientific">Apiospora saccharicola</name>
    <dbReference type="NCBI Taxonomy" id="335842"/>
    <lineage>
        <taxon>Eukaryota</taxon>
        <taxon>Fungi</taxon>
        <taxon>Dikarya</taxon>
        <taxon>Ascomycota</taxon>
        <taxon>Pezizomycotina</taxon>
        <taxon>Sordariomycetes</taxon>
        <taxon>Xylariomycetidae</taxon>
        <taxon>Amphisphaeriales</taxon>
        <taxon>Apiosporaceae</taxon>
        <taxon>Apiospora</taxon>
    </lineage>
</organism>
<dbReference type="InterPro" id="IPR003959">
    <property type="entry name" value="ATPase_AAA_core"/>
</dbReference>
<evidence type="ECO:0000256" key="5">
    <source>
        <dbReference type="ARBA" id="ARBA00022792"/>
    </source>
</evidence>
<comment type="caution">
    <text evidence="15">The sequence shown here is derived from an EMBL/GenBank/DDBJ whole genome shotgun (WGS) entry which is preliminary data.</text>
</comment>
<feature type="transmembrane region" description="Helical" evidence="12">
    <location>
        <begin position="25"/>
        <end position="42"/>
    </location>
</feature>
<evidence type="ECO:0000256" key="10">
    <source>
        <dbReference type="ARBA" id="ARBA00023136"/>
    </source>
</evidence>
<dbReference type="InterPro" id="IPR027417">
    <property type="entry name" value="P-loop_NTPase"/>
</dbReference>
<keyword evidence="3 12" id="KW-0812">Transmembrane</keyword>
<dbReference type="Proteomes" id="UP001446871">
    <property type="component" value="Unassembled WGS sequence"/>
</dbReference>
<dbReference type="InterPro" id="IPR014851">
    <property type="entry name" value="BCS1_N"/>
</dbReference>
<evidence type="ECO:0000259" key="14">
    <source>
        <dbReference type="SMART" id="SM01024"/>
    </source>
</evidence>
<dbReference type="Gene3D" id="3.40.50.300">
    <property type="entry name" value="P-loop containing nucleotide triphosphate hydrolases"/>
    <property type="match status" value="1"/>
</dbReference>
<evidence type="ECO:0000256" key="9">
    <source>
        <dbReference type="ARBA" id="ARBA00023128"/>
    </source>
</evidence>
<evidence type="ECO:0000256" key="2">
    <source>
        <dbReference type="ARBA" id="ARBA00007448"/>
    </source>
</evidence>
<dbReference type="Pfam" id="PF25426">
    <property type="entry name" value="AAA_lid_BCS1"/>
    <property type="match status" value="1"/>
</dbReference>
<dbReference type="SMART" id="SM01024">
    <property type="entry name" value="BCS1_N"/>
    <property type="match status" value="1"/>
</dbReference>
<comment type="catalytic activity">
    <reaction evidence="11">
        <text>ATP + H2O = ADP + phosphate + H(+)</text>
        <dbReference type="Rhea" id="RHEA:13065"/>
        <dbReference type="ChEBI" id="CHEBI:15377"/>
        <dbReference type="ChEBI" id="CHEBI:15378"/>
        <dbReference type="ChEBI" id="CHEBI:30616"/>
        <dbReference type="ChEBI" id="CHEBI:43474"/>
        <dbReference type="ChEBI" id="CHEBI:456216"/>
    </reaction>
    <physiologicalReaction direction="left-to-right" evidence="11">
        <dbReference type="Rhea" id="RHEA:13066"/>
    </physiologicalReaction>
</comment>
<name>A0ABR1U297_9PEZI</name>
<evidence type="ECO:0000256" key="8">
    <source>
        <dbReference type="ARBA" id="ARBA00022989"/>
    </source>
</evidence>
<dbReference type="Pfam" id="PF08740">
    <property type="entry name" value="BCS1_N"/>
    <property type="match status" value="1"/>
</dbReference>
<keyword evidence="5" id="KW-0999">Mitochondrion inner membrane</keyword>
<keyword evidence="6" id="KW-0378">Hydrolase</keyword>